<organism evidence="7 8">
    <name type="scientific">Ensete ventricosum</name>
    <name type="common">Abyssinian banana</name>
    <name type="synonym">Musa ensete</name>
    <dbReference type="NCBI Taxonomy" id="4639"/>
    <lineage>
        <taxon>Eukaryota</taxon>
        <taxon>Viridiplantae</taxon>
        <taxon>Streptophyta</taxon>
        <taxon>Embryophyta</taxon>
        <taxon>Tracheophyta</taxon>
        <taxon>Spermatophyta</taxon>
        <taxon>Magnoliopsida</taxon>
        <taxon>Liliopsida</taxon>
        <taxon>Zingiberales</taxon>
        <taxon>Musaceae</taxon>
        <taxon>Ensete</taxon>
    </lineage>
</organism>
<gene>
    <name evidence="7" type="ORF">B296_00026104</name>
</gene>
<feature type="transmembrane region" description="Helical" evidence="6">
    <location>
        <begin position="124"/>
        <end position="143"/>
    </location>
</feature>
<accession>A0A426YFP1</accession>
<keyword evidence="5" id="KW-0325">Glycoprotein</keyword>
<sequence>MAWKSENWDSLSASDNSYNRRPDLLLPLQHRTPVWFHYTQAKETAVSRNRLFAVGAHKKRRRWGWLPSLTNNAAVTVTPFVGPARLSSKRKSWQLVIGWTVNKVTDGFRDGVIGSVDDDSNGLVFLRLVVSLFPLVILFRNLVYSFGFAFDHWPAGNSQRQEKVPILVIEKRGMKSRNRPDEEEAEYSPWTPRNSWSIGLIKFVSFLVIFMAGIIIGLSLSAHFTRSFNSQTEIFFPKTMYTTNCDKECLSFKGFLSPAHLMHSMSDKELFWRVSMAPKMKEYPFERVPKVAFMFMTRGPLPFARLWDRFFGGHEGLYSVYVHTIPDYKLNVSESSAFYGRQIPSKVIHNSMFLSILLVHCCFVLMI</sequence>
<dbReference type="Pfam" id="PF02485">
    <property type="entry name" value="Branch"/>
    <property type="match status" value="1"/>
</dbReference>
<evidence type="ECO:0000256" key="6">
    <source>
        <dbReference type="SAM" id="Phobius"/>
    </source>
</evidence>
<evidence type="ECO:0000313" key="7">
    <source>
        <dbReference type="EMBL" id="RRT50572.1"/>
    </source>
</evidence>
<keyword evidence="3" id="KW-0808">Transferase</keyword>
<keyword evidence="6" id="KW-0812">Transmembrane</keyword>
<evidence type="ECO:0000256" key="5">
    <source>
        <dbReference type="ARBA" id="ARBA00023180"/>
    </source>
</evidence>
<evidence type="ECO:0000256" key="4">
    <source>
        <dbReference type="ARBA" id="ARBA00023136"/>
    </source>
</evidence>
<dbReference type="GO" id="GO:0016757">
    <property type="term" value="F:glycosyltransferase activity"/>
    <property type="evidence" value="ECO:0007669"/>
    <property type="project" value="UniProtKB-KW"/>
</dbReference>
<keyword evidence="4 6" id="KW-0472">Membrane</keyword>
<dbReference type="Proteomes" id="UP000287651">
    <property type="component" value="Unassembled WGS sequence"/>
</dbReference>
<feature type="transmembrane region" description="Helical" evidence="6">
    <location>
        <begin position="196"/>
        <end position="220"/>
    </location>
</feature>
<keyword evidence="6" id="KW-1133">Transmembrane helix</keyword>
<dbReference type="InterPro" id="IPR003406">
    <property type="entry name" value="Glyco_trans_14"/>
</dbReference>
<dbReference type="EMBL" id="AMZH03012691">
    <property type="protein sequence ID" value="RRT50572.1"/>
    <property type="molecule type" value="Genomic_DNA"/>
</dbReference>
<evidence type="ECO:0000256" key="2">
    <source>
        <dbReference type="ARBA" id="ARBA00022676"/>
    </source>
</evidence>
<evidence type="ECO:0000256" key="1">
    <source>
        <dbReference type="ARBA" id="ARBA00004606"/>
    </source>
</evidence>
<dbReference type="GO" id="GO:0016020">
    <property type="term" value="C:membrane"/>
    <property type="evidence" value="ECO:0007669"/>
    <property type="project" value="UniProtKB-SubCell"/>
</dbReference>
<dbReference type="AlphaFoldDB" id="A0A426YFP1"/>
<name>A0A426YFP1_ENSVE</name>
<comment type="subcellular location">
    <subcellularLocation>
        <location evidence="1">Membrane</location>
        <topology evidence="1">Single-pass type II membrane protein</topology>
    </subcellularLocation>
</comment>
<dbReference type="InterPro" id="IPR044174">
    <property type="entry name" value="BC10-like"/>
</dbReference>
<keyword evidence="2" id="KW-0328">Glycosyltransferase</keyword>
<evidence type="ECO:0000256" key="3">
    <source>
        <dbReference type="ARBA" id="ARBA00022679"/>
    </source>
</evidence>
<comment type="caution">
    <text evidence="7">The sequence shown here is derived from an EMBL/GenBank/DDBJ whole genome shotgun (WGS) entry which is preliminary data.</text>
</comment>
<dbReference type="PANTHER" id="PTHR31042:SF3">
    <property type="entry name" value="OS08G0110400 PROTEIN"/>
    <property type="match status" value="1"/>
</dbReference>
<protein>
    <submittedName>
        <fullName evidence="7">Uncharacterized protein</fullName>
    </submittedName>
</protein>
<dbReference type="PANTHER" id="PTHR31042">
    <property type="entry name" value="CORE-2/I-BRANCHING BETA-1,6-N-ACETYLGLUCOSAMINYLTRANSFERASE FAMILY PROTEIN-RELATED"/>
    <property type="match status" value="1"/>
</dbReference>
<feature type="transmembrane region" description="Helical" evidence="6">
    <location>
        <begin position="347"/>
        <end position="366"/>
    </location>
</feature>
<proteinExistence type="predicted"/>
<reference evidence="7 8" key="1">
    <citation type="journal article" date="2014" name="Agronomy (Basel)">
        <title>A Draft Genome Sequence for Ensete ventricosum, the Drought-Tolerant Tree Against Hunger.</title>
        <authorList>
            <person name="Harrison J."/>
            <person name="Moore K.A."/>
            <person name="Paszkiewicz K."/>
            <person name="Jones T."/>
            <person name="Grant M."/>
            <person name="Ambacheew D."/>
            <person name="Muzemil S."/>
            <person name="Studholme D.J."/>
        </authorList>
    </citation>
    <scope>NUCLEOTIDE SEQUENCE [LARGE SCALE GENOMIC DNA]</scope>
</reference>
<evidence type="ECO:0000313" key="8">
    <source>
        <dbReference type="Proteomes" id="UP000287651"/>
    </source>
</evidence>